<sequence>MIINNAVADQTALSQVAEPTKAWSWTNLRWPDTIAERDLRVQPVHCSRLYSTAGAVQRMHDPTGNCHLDKNYVKVRGPMRFMLT</sequence>
<evidence type="ECO:0000313" key="2">
    <source>
        <dbReference type="Proteomes" id="UP000528824"/>
    </source>
</evidence>
<protein>
    <submittedName>
        <fullName evidence="1">Uncharacterized protein</fullName>
    </submittedName>
</protein>
<gene>
    <name evidence="1" type="ORF">GGI59_006434</name>
</gene>
<keyword evidence="2" id="KW-1185">Reference proteome</keyword>
<organism evidence="1 2">
    <name type="scientific">Rhizobium lentis</name>
    <dbReference type="NCBI Taxonomy" id="1138194"/>
    <lineage>
        <taxon>Bacteria</taxon>
        <taxon>Pseudomonadati</taxon>
        <taxon>Pseudomonadota</taxon>
        <taxon>Alphaproteobacteria</taxon>
        <taxon>Hyphomicrobiales</taxon>
        <taxon>Rhizobiaceae</taxon>
        <taxon>Rhizobium/Agrobacterium group</taxon>
        <taxon>Rhizobium</taxon>
    </lineage>
</organism>
<comment type="caution">
    <text evidence="1">The sequence shown here is derived from an EMBL/GenBank/DDBJ whole genome shotgun (WGS) entry which is preliminary data.</text>
</comment>
<reference evidence="1 2" key="1">
    <citation type="submission" date="2020-08" db="EMBL/GenBank/DDBJ databases">
        <title>Genomic Encyclopedia of Type Strains, Phase IV (KMG-V): Genome sequencing to study the core and pangenomes of soil and plant-associated prokaryotes.</title>
        <authorList>
            <person name="Whitman W."/>
        </authorList>
    </citation>
    <scope>NUCLEOTIDE SEQUENCE [LARGE SCALE GENOMIC DNA]</scope>
    <source>
        <strain evidence="1 2">SEMIA 4034</strain>
    </source>
</reference>
<dbReference type="EMBL" id="JACHBC010000029">
    <property type="protein sequence ID" value="MBB5564725.1"/>
    <property type="molecule type" value="Genomic_DNA"/>
</dbReference>
<proteinExistence type="predicted"/>
<dbReference type="Proteomes" id="UP000528824">
    <property type="component" value="Unassembled WGS sequence"/>
</dbReference>
<dbReference type="AlphaFoldDB" id="A0A7W8XKT4"/>
<name>A0A7W8XKT4_9HYPH</name>
<accession>A0A7W8XKT4</accession>
<evidence type="ECO:0000313" key="1">
    <source>
        <dbReference type="EMBL" id="MBB5564725.1"/>
    </source>
</evidence>